<dbReference type="RefSeq" id="WP_071316750.1">
    <property type="nucleotide sequence ID" value="NZ_CP063356.2"/>
</dbReference>
<feature type="region of interest" description="Disordered" evidence="1">
    <location>
        <begin position="233"/>
        <end position="268"/>
    </location>
</feature>
<dbReference type="AlphaFoldDB" id="A0A1S2M6B4"/>
<accession>A0A1S2M6B4</accession>
<evidence type="ECO:0000256" key="1">
    <source>
        <dbReference type="SAM" id="MobiDB-lite"/>
    </source>
</evidence>
<dbReference type="InterPro" id="IPR016047">
    <property type="entry name" value="M23ase_b-sheet_dom"/>
</dbReference>
<evidence type="ECO:0000256" key="2">
    <source>
        <dbReference type="SAM" id="Phobius"/>
    </source>
</evidence>
<feature type="compositionally biased region" description="Acidic residues" evidence="1">
    <location>
        <begin position="240"/>
        <end position="268"/>
    </location>
</feature>
<protein>
    <submittedName>
        <fullName evidence="5">M23 family metallopeptidase</fullName>
    </submittedName>
</protein>
<feature type="transmembrane region" description="Helical" evidence="2">
    <location>
        <begin position="25"/>
        <end position="45"/>
    </location>
</feature>
<reference evidence="4 6" key="1">
    <citation type="submission" date="2016-10" db="EMBL/GenBank/DDBJ databases">
        <title>Draft genome sequences of four alkaliphilic bacteria belonging to the Anaerobacillus genus.</title>
        <authorList>
            <person name="Bassil N.M."/>
            <person name="Lloyd J.R."/>
        </authorList>
    </citation>
    <scope>NUCLEOTIDE SEQUENCE [LARGE SCALE GENOMIC DNA]</scope>
    <source>
        <strain evidence="4 6">NB2006</strain>
    </source>
</reference>
<proteinExistence type="predicted"/>
<reference evidence="5 6" key="3">
    <citation type="journal article" date="2019" name="Int. J. Syst. Evol. Microbiol.">
        <title>Anaerobacillus isosaccharinicus sp. nov., an alkaliphilic bacterium which degrades isosaccharinic acid.</title>
        <authorList>
            <person name="Bassil N.M."/>
            <person name="Lloyd J.R."/>
        </authorList>
    </citation>
    <scope>NUCLEOTIDE SEQUENCE [LARGE SCALE GENOMIC DNA]</scope>
    <source>
        <strain evidence="5 6">NB2006</strain>
    </source>
</reference>
<reference evidence="5" key="4">
    <citation type="submission" date="2020-10" db="EMBL/GenBank/DDBJ databases">
        <authorList>
            <person name="Bassil N.M."/>
            <person name="Lloyd J.R."/>
        </authorList>
    </citation>
    <scope>NUCLEOTIDE SEQUENCE</scope>
    <source>
        <strain evidence="5">NB2006</strain>
    </source>
</reference>
<evidence type="ECO:0000313" key="5">
    <source>
        <dbReference type="EMBL" id="QOY37219.1"/>
    </source>
</evidence>
<reference evidence="5 6" key="2">
    <citation type="journal article" date="2017" name="Genome Announc.">
        <title>Draft Genome Sequences of Four Alkaliphilic Bacteria Belonging to the Anaerobacillus Genus.</title>
        <authorList>
            <person name="Bassil N.M."/>
            <person name="Lloyd J.R."/>
        </authorList>
    </citation>
    <scope>NUCLEOTIDE SEQUENCE [LARGE SCALE GENOMIC DNA]</scope>
    <source>
        <strain evidence="5 6">NB2006</strain>
    </source>
</reference>
<evidence type="ECO:0000259" key="3">
    <source>
        <dbReference type="Pfam" id="PF01551"/>
    </source>
</evidence>
<dbReference type="PANTHER" id="PTHR21666">
    <property type="entry name" value="PEPTIDASE-RELATED"/>
    <property type="match status" value="1"/>
</dbReference>
<keyword evidence="6" id="KW-1185">Reference proteome</keyword>
<dbReference type="InterPro" id="IPR050570">
    <property type="entry name" value="Cell_wall_metabolism_enzyme"/>
</dbReference>
<dbReference type="GO" id="GO:0004222">
    <property type="term" value="F:metalloendopeptidase activity"/>
    <property type="evidence" value="ECO:0007669"/>
    <property type="project" value="TreeGrafter"/>
</dbReference>
<dbReference type="Pfam" id="PF01551">
    <property type="entry name" value="Peptidase_M23"/>
    <property type="match status" value="1"/>
</dbReference>
<dbReference type="Gene3D" id="2.70.70.10">
    <property type="entry name" value="Glucose Permease (Domain IIA)"/>
    <property type="match status" value="1"/>
</dbReference>
<dbReference type="Proteomes" id="UP000180175">
    <property type="component" value="Chromosome"/>
</dbReference>
<name>A0A1S2M6B4_9BACI</name>
<organism evidence="4 6">
    <name type="scientific">Anaerobacillus isosaccharinicus</name>
    <dbReference type="NCBI Taxonomy" id="1532552"/>
    <lineage>
        <taxon>Bacteria</taxon>
        <taxon>Bacillati</taxon>
        <taxon>Bacillota</taxon>
        <taxon>Bacilli</taxon>
        <taxon>Bacillales</taxon>
        <taxon>Bacillaceae</taxon>
        <taxon>Anaerobacillus</taxon>
    </lineage>
</organism>
<dbReference type="OrthoDB" id="2050153at2"/>
<dbReference type="KEGG" id="aia:AWH56_006190"/>
<dbReference type="EMBL" id="CP063356">
    <property type="protein sequence ID" value="QOY37219.1"/>
    <property type="molecule type" value="Genomic_DNA"/>
</dbReference>
<evidence type="ECO:0000313" key="6">
    <source>
        <dbReference type="Proteomes" id="UP000180175"/>
    </source>
</evidence>
<dbReference type="InterPro" id="IPR011055">
    <property type="entry name" value="Dup_hybrid_motif"/>
</dbReference>
<dbReference type="EMBL" id="LQXD01000073">
    <property type="protein sequence ID" value="OIJ20241.1"/>
    <property type="molecule type" value="Genomic_DNA"/>
</dbReference>
<sequence length="268" mass="29872">MREENQSSKLAKMKANLQKQMKKRWVLPAVYLGLAALVLSTVIWLQGSDEQIAKDDPNVEQGTTDPGVDANYEDALPVTTVNEVFKKPVVNEEEVKVIGHYFDFNSTEEQQQAALVFYDNTYFQNKGIDYAMESGETFDVVAALSGTVVKAEKDALFGNLIHIEHDNHVVTVYQSLEGLKVEEGQSVKQGEVIGRAGRNLFNQDAGIHVHFEIRQNGVPVNPADFFNQPVTALPSADAEKNEEEADELEDPSDEEIEKDDVENEEVQS</sequence>
<dbReference type="SUPFAM" id="SSF51261">
    <property type="entry name" value="Duplicated hybrid motif"/>
    <property type="match status" value="1"/>
</dbReference>
<feature type="domain" description="M23ase beta-sheet core" evidence="3">
    <location>
        <begin position="125"/>
        <end position="222"/>
    </location>
</feature>
<keyword evidence="2" id="KW-0472">Membrane</keyword>
<dbReference type="CDD" id="cd12797">
    <property type="entry name" value="M23_peptidase"/>
    <property type="match status" value="1"/>
</dbReference>
<gene>
    <name evidence="5" type="ORF">AWH56_006190</name>
    <name evidence="4" type="ORF">AWH56_08540</name>
</gene>
<evidence type="ECO:0000313" key="4">
    <source>
        <dbReference type="EMBL" id="OIJ20241.1"/>
    </source>
</evidence>
<dbReference type="PANTHER" id="PTHR21666:SF291">
    <property type="entry name" value="STAGE II SPORULATION PROTEIN Q"/>
    <property type="match status" value="1"/>
</dbReference>
<keyword evidence="2" id="KW-1133">Transmembrane helix</keyword>
<keyword evidence="2" id="KW-0812">Transmembrane</keyword>